<proteinExistence type="predicted"/>
<dbReference type="AlphaFoldDB" id="D5QIX3"/>
<feature type="region of interest" description="Disordered" evidence="1">
    <location>
        <begin position="1"/>
        <end position="27"/>
    </location>
</feature>
<gene>
    <name evidence="2" type="ORF">GXY_15524</name>
</gene>
<feature type="compositionally biased region" description="Polar residues" evidence="1">
    <location>
        <begin position="7"/>
        <end position="17"/>
    </location>
</feature>
<evidence type="ECO:0000313" key="2">
    <source>
        <dbReference type="EMBL" id="EFG82978.1"/>
    </source>
</evidence>
<dbReference type="RefSeq" id="WP_003621932.1">
    <property type="nucleotide sequence ID" value="NZ_CM000920.1"/>
</dbReference>
<name>D5QIX3_NOVHA</name>
<sequence length="49" mass="5437">MAIRELASNQAARTQTPGPAPEMQEAGNTPEMAVFYYFYWEIRGAAGQD</sequence>
<dbReference type="HOGENOM" id="CLU_3136809_0_0_5"/>
<accession>D5QIX3</accession>
<dbReference type="Proteomes" id="UP000006468">
    <property type="component" value="Chromosome"/>
</dbReference>
<comment type="caution">
    <text evidence="2">The sequence shown here is derived from an EMBL/GenBank/DDBJ whole genome shotgun (WGS) entry which is preliminary data.</text>
</comment>
<organism evidence="2 3">
    <name type="scientific">Novacetimonas hansenii ATCC 23769</name>
    <dbReference type="NCBI Taxonomy" id="714995"/>
    <lineage>
        <taxon>Bacteria</taxon>
        <taxon>Pseudomonadati</taxon>
        <taxon>Pseudomonadota</taxon>
        <taxon>Alphaproteobacteria</taxon>
        <taxon>Acetobacterales</taxon>
        <taxon>Acetobacteraceae</taxon>
        <taxon>Novacetimonas</taxon>
    </lineage>
</organism>
<evidence type="ECO:0000313" key="3">
    <source>
        <dbReference type="Proteomes" id="UP000006468"/>
    </source>
</evidence>
<protein>
    <submittedName>
        <fullName evidence="2">Uncharacterized protein</fullName>
    </submittedName>
</protein>
<evidence type="ECO:0000256" key="1">
    <source>
        <dbReference type="SAM" id="MobiDB-lite"/>
    </source>
</evidence>
<reference evidence="2 3" key="1">
    <citation type="journal article" date="2010" name="J. Bacteriol.">
        <title>Genome sequence of a cellulose-producing bacterium, Gluconacetobacter hansenii ATCC 23769.</title>
        <authorList>
            <person name="Iyer P.R."/>
            <person name="Geib S.M."/>
            <person name="Catchmark J."/>
            <person name="Kao T.H."/>
            <person name="Tien M."/>
        </authorList>
    </citation>
    <scope>NUCLEOTIDE SEQUENCE [LARGE SCALE GENOMIC DNA]</scope>
    <source>
        <strain evidence="2 3">ATCC 23769</strain>
    </source>
</reference>
<dbReference type="EMBL" id="ADTV01000065">
    <property type="protein sequence ID" value="EFG82978.1"/>
    <property type="molecule type" value="Genomic_DNA"/>
</dbReference>